<proteinExistence type="predicted"/>
<keyword evidence="5" id="KW-1185">Reference proteome</keyword>
<accession>A0A286RCT3</accession>
<dbReference type="InterPro" id="IPR036465">
    <property type="entry name" value="vWFA_dom_sf"/>
</dbReference>
<feature type="transmembrane region" description="Helical" evidence="1">
    <location>
        <begin position="6"/>
        <end position="34"/>
    </location>
</feature>
<dbReference type="InterPro" id="IPR024163">
    <property type="entry name" value="Aerotolerance_reg_N"/>
</dbReference>
<dbReference type="Gene3D" id="3.40.50.880">
    <property type="match status" value="1"/>
</dbReference>
<dbReference type="NCBIfam" id="TIGR02226">
    <property type="entry name" value="two_anch"/>
    <property type="match status" value="1"/>
</dbReference>
<evidence type="ECO:0000313" key="4">
    <source>
        <dbReference type="EMBL" id="ASV73776.1"/>
    </source>
</evidence>
<protein>
    <recommendedName>
        <fullName evidence="6">VWFA domain-containing protein</fullName>
    </recommendedName>
</protein>
<dbReference type="InterPro" id="IPR011933">
    <property type="entry name" value="Double_TM_dom"/>
</dbReference>
<dbReference type="InterPro" id="IPR002035">
    <property type="entry name" value="VWF_A"/>
</dbReference>
<feature type="domain" description="Aerotolerance regulator N-terminal" evidence="2">
    <location>
        <begin position="12"/>
        <end position="86"/>
    </location>
</feature>
<evidence type="ECO:0008006" key="6">
    <source>
        <dbReference type="Google" id="ProtNLM"/>
    </source>
</evidence>
<evidence type="ECO:0000256" key="1">
    <source>
        <dbReference type="SAM" id="Phobius"/>
    </source>
</evidence>
<sequence length="735" mass="81387">MDKAELFVLSLSFLDPAILLGLPAVIIPIVIHLWNRRKHVEMNWAAMEFVLAALAIERRRILLREYLLLLLRMVAIALLIVAAARPIVESPAVAMGYRAATGWIFVVDDSLSMCQSSQGKSCFDRAKDVITSIVKNAGPADAFCLLKAAQPPTWEVELAISDRQSFLQIVDQLKCRHTRNDWLACLETVLVRTQRLREEYPQLTRCVVVIITDGQREPWDEAIGRQGSALSSTAEELVRQAELVVCRVAGDQGSNAAITRLEASPLVCSRNEETVIAGQVTIFGSIKEIPATVEWFIDGVKIGESRVEWNSPDNGMFIWSYRASRPGDHVIEAVIPDDQLAIDNRRGVVVSVRNQVRVLCIDGRYSPIPFQGASDYVRLALTPESSAQETGPIEVHVIPESRLLESDITRFDMVVLCDVAQITPGEIELLADFLRLGGGLVVFTGPRVQTAAYNRTGELEHTKEPFLPGRLEEIVNKPNITTGPIDARHAITRIFAGWEGSGLTRIPVRNYLRFQPTNSIPCQIVARYSSEDPFIIAWEYGMGRGVLITTSADTSWTSLPLWPIWVPLIQEIKAWTLSGGLSGRTLVCGQPLSLSMAMRSAREAPRIRLTDSQGKTWREPAELVDGTWQWKYTQTDWSGVYKAEIDSGSQESRGVALFSVNSPLEESDLRWEGWEEALKDGLRGAHTISAELVSQILESPSQAGGTSGNTLSRLLLLCLLALILVEIVIAHIGKQ</sequence>
<keyword evidence="1" id="KW-0812">Transmembrane</keyword>
<dbReference type="OrthoDB" id="251556at2"/>
<feature type="transmembrane region" description="Helical" evidence="1">
    <location>
        <begin position="66"/>
        <end position="88"/>
    </location>
</feature>
<dbReference type="RefSeq" id="WP_095414287.1">
    <property type="nucleotide sequence ID" value="NZ_CP018477.1"/>
</dbReference>
<keyword evidence="1" id="KW-0472">Membrane</keyword>
<dbReference type="Pfam" id="PF13519">
    <property type="entry name" value="VWA_2"/>
    <property type="match status" value="1"/>
</dbReference>
<dbReference type="Pfam" id="PF07584">
    <property type="entry name" value="BatA"/>
    <property type="match status" value="1"/>
</dbReference>
<dbReference type="Proteomes" id="UP000215086">
    <property type="component" value="Chromosome"/>
</dbReference>
<keyword evidence="1" id="KW-1133">Transmembrane helix</keyword>
<dbReference type="CDD" id="cd03143">
    <property type="entry name" value="A4_beta-galactosidase_middle_domain"/>
    <property type="match status" value="1"/>
</dbReference>
<organism evidence="4 5">
    <name type="scientific">Thermogutta terrifontis</name>
    <dbReference type="NCBI Taxonomy" id="1331910"/>
    <lineage>
        <taxon>Bacteria</taxon>
        <taxon>Pseudomonadati</taxon>
        <taxon>Planctomycetota</taxon>
        <taxon>Planctomycetia</taxon>
        <taxon>Pirellulales</taxon>
        <taxon>Thermoguttaceae</taxon>
        <taxon>Thermogutta</taxon>
    </lineage>
</organism>
<gene>
    <name evidence="4" type="ORF">THTE_1174</name>
</gene>
<dbReference type="PANTHER" id="PTHR37464:SF1">
    <property type="entry name" value="BLL2463 PROTEIN"/>
    <property type="match status" value="1"/>
</dbReference>
<name>A0A286RCT3_9BACT</name>
<feature type="domain" description="VWFA" evidence="3">
    <location>
        <begin position="104"/>
        <end position="215"/>
    </location>
</feature>
<dbReference type="InterPro" id="IPR029062">
    <property type="entry name" value="Class_I_gatase-like"/>
</dbReference>
<dbReference type="KEGG" id="ttf:THTE_1174"/>
<dbReference type="PANTHER" id="PTHR37464">
    <property type="entry name" value="BLL2463 PROTEIN"/>
    <property type="match status" value="1"/>
</dbReference>
<evidence type="ECO:0000313" key="5">
    <source>
        <dbReference type="Proteomes" id="UP000215086"/>
    </source>
</evidence>
<evidence type="ECO:0000259" key="3">
    <source>
        <dbReference type="Pfam" id="PF13519"/>
    </source>
</evidence>
<dbReference type="CDD" id="cd00198">
    <property type="entry name" value="vWFA"/>
    <property type="match status" value="1"/>
</dbReference>
<dbReference type="Gene3D" id="3.40.50.410">
    <property type="entry name" value="von Willebrand factor, type A domain"/>
    <property type="match status" value="1"/>
</dbReference>
<evidence type="ECO:0000259" key="2">
    <source>
        <dbReference type="Pfam" id="PF07584"/>
    </source>
</evidence>
<dbReference type="SUPFAM" id="SSF52317">
    <property type="entry name" value="Class I glutamine amidotransferase-like"/>
    <property type="match status" value="1"/>
</dbReference>
<dbReference type="AlphaFoldDB" id="A0A286RCT3"/>
<dbReference type="SUPFAM" id="SSF53300">
    <property type="entry name" value="vWA-like"/>
    <property type="match status" value="1"/>
</dbReference>
<feature type="transmembrane region" description="Helical" evidence="1">
    <location>
        <begin position="714"/>
        <end position="733"/>
    </location>
</feature>
<reference evidence="4 5" key="1">
    <citation type="journal article" name="Front. Microbiol.">
        <title>Sugar Metabolism of the First Thermophilic Planctomycete Thermogutta terrifontis: Comparative Genomic and Transcriptomic Approaches.</title>
        <authorList>
            <person name="Elcheninov A.G."/>
            <person name="Menzel P."/>
            <person name="Gudbergsdottir S.R."/>
            <person name="Slesarev A.I."/>
            <person name="Kadnikov V.V."/>
            <person name="Krogh A."/>
            <person name="Bonch-Osmolovskaya E.A."/>
            <person name="Peng X."/>
            <person name="Kublanov I.V."/>
        </authorList>
    </citation>
    <scope>NUCLEOTIDE SEQUENCE [LARGE SCALE GENOMIC DNA]</scope>
    <source>
        <strain evidence="4 5">R1</strain>
    </source>
</reference>
<dbReference type="EMBL" id="CP018477">
    <property type="protein sequence ID" value="ASV73776.1"/>
    <property type="molecule type" value="Genomic_DNA"/>
</dbReference>